<evidence type="ECO:0000313" key="3">
    <source>
        <dbReference type="EMBL" id="SDB80739.1"/>
    </source>
</evidence>
<organism evidence="3 4">
    <name type="scientific">Raineyella antarctica</name>
    <dbReference type="NCBI Taxonomy" id="1577474"/>
    <lineage>
        <taxon>Bacteria</taxon>
        <taxon>Bacillati</taxon>
        <taxon>Actinomycetota</taxon>
        <taxon>Actinomycetes</taxon>
        <taxon>Propionibacteriales</taxon>
        <taxon>Propionibacteriaceae</taxon>
        <taxon>Raineyella</taxon>
    </lineage>
</organism>
<evidence type="ECO:0000313" key="4">
    <source>
        <dbReference type="Proteomes" id="UP000199086"/>
    </source>
</evidence>
<accession>A0A1G6GFQ8</accession>
<protein>
    <submittedName>
        <fullName evidence="3">Uncharacterized conserved protein</fullName>
    </submittedName>
</protein>
<dbReference type="Gene3D" id="3.30.70.1060">
    <property type="entry name" value="Dimeric alpha+beta barrel"/>
    <property type="match status" value="1"/>
</dbReference>
<dbReference type="OrthoDB" id="668782at2"/>
<dbReference type="InterPro" id="IPR011008">
    <property type="entry name" value="Dimeric_a/b-barrel"/>
</dbReference>
<dbReference type="STRING" id="1577474.GA0111570_10358"/>
<dbReference type="AlphaFoldDB" id="A0A1G6GFQ8"/>
<feature type="domain" description="YCII-related" evidence="2">
    <location>
        <begin position="14"/>
        <end position="110"/>
    </location>
</feature>
<keyword evidence="4" id="KW-1185">Reference proteome</keyword>
<dbReference type="RefSeq" id="WP_092607335.1">
    <property type="nucleotide sequence ID" value="NZ_FMYF01000003.1"/>
</dbReference>
<dbReference type="InterPro" id="IPR005545">
    <property type="entry name" value="YCII"/>
</dbReference>
<name>A0A1G6GFQ8_9ACTN</name>
<dbReference type="SUPFAM" id="SSF54909">
    <property type="entry name" value="Dimeric alpha+beta barrel"/>
    <property type="match status" value="1"/>
</dbReference>
<gene>
    <name evidence="3" type="ORF">GA0111570_10358</name>
</gene>
<reference evidence="3 4" key="1">
    <citation type="submission" date="2016-06" db="EMBL/GenBank/DDBJ databases">
        <authorList>
            <person name="Olsen C.W."/>
            <person name="Carey S."/>
            <person name="Hinshaw L."/>
            <person name="Karasin A.I."/>
        </authorList>
    </citation>
    <scope>NUCLEOTIDE SEQUENCE [LARGE SCALE GENOMIC DNA]</scope>
    <source>
        <strain evidence="3 4">LZ-22</strain>
    </source>
</reference>
<evidence type="ECO:0000259" key="2">
    <source>
        <dbReference type="Pfam" id="PF03795"/>
    </source>
</evidence>
<sequence>MQFMLSVHHGDHNTVPADVTVEQIFADVDAFNQSLVTEDRLVFAGGLKPSTAATIVDATSEHATMHRGSYLPGPEHLGGFWVVRADDLDKALEIAKHASAACRQVVEVRPFQDDVE</sequence>
<dbReference type="Pfam" id="PF03795">
    <property type="entry name" value="YCII"/>
    <property type="match status" value="1"/>
</dbReference>
<dbReference type="EMBL" id="FMYF01000003">
    <property type="protein sequence ID" value="SDB80739.1"/>
    <property type="molecule type" value="Genomic_DNA"/>
</dbReference>
<dbReference type="Proteomes" id="UP000199086">
    <property type="component" value="Unassembled WGS sequence"/>
</dbReference>
<comment type="similarity">
    <text evidence="1">Belongs to the YciI family.</text>
</comment>
<proteinExistence type="inferred from homology"/>
<evidence type="ECO:0000256" key="1">
    <source>
        <dbReference type="ARBA" id="ARBA00007689"/>
    </source>
</evidence>